<name>A0A6J6CE77_9ZZZZ</name>
<sequence>MIGKKRRFTLHGEAKKPAITASTTSVGMNRKNEITVADSGKTNRGKAEFKINFPPLVIDFAPIVTALVTR</sequence>
<accession>A0A6J6CE77</accession>
<dbReference type="EMBL" id="CAEZSV010000044">
    <property type="protein sequence ID" value="CAB4549594.1"/>
    <property type="molecule type" value="Genomic_DNA"/>
</dbReference>
<dbReference type="AlphaFoldDB" id="A0A6J6CE77"/>
<protein>
    <submittedName>
        <fullName evidence="1">Unannotated protein</fullName>
    </submittedName>
</protein>
<reference evidence="1" key="1">
    <citation type="submission" date="2020-05" db="EMBL/GenBank/DDBJ databases">
        <authorList>
            <person name="Chiriac C."/>
            <person name="Salcher M."/>
            <person name="Ghai R."/>
            <person name="Kavagutti S V."/>
        </authorList>
    </citation>
    <scope>NUCLEOTIDE SEQUENCE</scope>
</reference>
<gene>
    <name evidence="1" type="ORF">UFOPK1506_00357</name>
</gene>
<organism evidence="1">
    <name type="scientific">freshwater metagenome</name>
    <dbReference type="NCBI Taxonomy" id="449393"/>
    <lineage>
        <taxon>unclassified sequences</taxon>
        <taxon>metagenomes</taxon>
        <taxon>ecological metagenomes</taxon>
    </lineage>
</organism>
<evidence type="ECO:0000313" key="1">
    <source>
        <dbReference type="EMBL" id="CAB4549594.1"/>
    </source>
</evidence>
<proteinExistence type="predicted"/>